<name>Q21Z14_ALBFT</name>
<gene>
    <name evidence="1" type="ordered locus">Rfer_1255</name>
</gene>
<sequence length="412" mass="47056">MRKIIFYFPYKGIGGVSLLFQRLSDLLAKDRDVFLVDFRDGFMGKSVPDGVNFIDFELVSKYPENAILVIQSVAPWNILDLHKFPSDTRVLFWTLHPLNLYPFIFSLETSNYLKALIANLLLPISFFRKRKMAKIVRYLVSRNSLIFMDGENYNTTAKFFSDTKIQKRLLPIFSTPGRIMDRAPGNVLRCCWIGRVVDFKVHILLHLIERLNAAVSKIGPIEMIVVGDGEALEYLKKGLKKIHAVQVKFLQNVPPVELDSFVNGNIDVLFAMGTSALEGASRAIPTFLLDYSFKPIKGIYRFRYLFDADDYSLAEEINASHYEDVSSLEDNLLNLRSNFNAIGMKGYEYWQLHFSPQAILKEFPKYEASATATISEMKELGFLKADILSRLIKSGVRKFKRNIPSVHGFGET</sequence>
<proteinExistence type="predicted"/>
<organism evidence="1 2">
    <name type="scientific">Albidiferax ferrireducens (strain ATCC BAA-621 / DSM 15236 / T118)</name>
    <name type="common">Rhodoferax ferrireducens</name>
    <dbReference type="NCBI Taxonomy" id="338969"/>
    <lineage>
        <taxon>Bacteria</taxon>
        <taxon>Pseudomonadati</taxon>
        <taxon>Pseudomonadota</taxon>
        <taxon>Betaproteobacteria</taxon>
        <taxon>Burkholderiales</taxon>
        <taxon>Comamonadaceae</taxon>
        <taxon>Rhodoferax</taxon>
    </lineage>
</organism>
<dbReference type="RefSeq" id="WP_011463557.1">
    <property type="nucleotide sequence ID" value="NC_007908.1"/>
</dbReference>
<dbReference type="STRING" id="338969.Rfer_1255"/>
<dbReference type="HOGENOM" id="CLU_672487_0_0_4"/>
<dbReference type="EMBL" id="CP000267">
    <property type="protein sequence ID" value="ABD68989.1"/>
    <property type="molecule type" value="Genomic_DNA"/>
</dbReference>
<dbReference type="SUPFAM" id="SSF53756">
    <property type="entry name" value="UDP-Glycosyltransferase/glycogen phosphorylase"/>
    <property type="match status" value="1"/>
</dbReference>
<dbReference type="KEGG" id="rfr:Rfer_1255"/>
<dbReference type="Proteomes" id="UP000008332">
    <property type="component" value="Chromosome"/>
</dbReference>
<evidence type="ECO:0000313" key="2">
    <source>
        <dbReference type="Proteomes" id="UP000008332"/>
    </source>
</evidence>
<evidence type="ECO:0008006" key="3">
    <source>
        <dbReference type="Google" id="ProtNLM"/>
    </source>
</evidence>
<dbReference type="AlphaFoldDB" id="Q21Z14"/>
<accession>Q21Z14</accession>
<evidence type="ECO:0000313" key="1">
    <source>
        <dbReference type="EMBL" id="ABD68989.1"/>
    </source>
</evidence>
<dbReference type="eggNOG" id="ENOG5032VER">
    <property type="taxonomic scope" value="Bacteria"/>
</dbReference>
<reference evidence="2" key="1">
    <citation type="submission" date="2006-02" db="EMBL/GenBank/DDBJ databases">
        <title>Complete sequence of chromosome of Rhodoferax ferrireducens DSM 15236.</title>
        <authorList>
            <person name="Copeland A."/>
            <person name="Lucas S."/>
            <person name="Lapidus A."/>
            <person name="Barry K."/>
            <person name="Detter J.C."/>
            <person name="Glavina del Rio T."/>
            <person name="Hammon N."/>
            <person name="Israni S."/>
            <person name="Pitluck S."/>
            <person name="Brettin T."/>
            <person name="Bruce D."/>
            <person name="Han C."/>
            <person name="Tapia R."/>
            <person name="Gilna P."/>
            <person name="Kiss H."/>
            <person name="Schmutz J."/>
            <person name="Larimer F."/>
            <person name="Land M."/>
            <person name="Kyrpides N."/>
            <person name="Ivanova N."/>
            <person name="Richardson P."/>
        </authorList>
    </citation>
    <scope>NUCLEOTIDE SEQUENCE [LARGE SCALE GENOMIC DNA]</scope>
    <source>
        <strain evidence="2">ATCC BAA-621 / DSM 15236 / T118</strain>
    </source>
</reference>
<protein>
    <recommendedName>
        <fullName evidence="3">Glycosyltransferase</fullName>
    </recommendedName>
</protein>
<keyword evidence="2" id="KW-1185">Reference proteome</keyword>